<feature type="domain" description="HAMP" evidence="13">
    <location>
        <begin position="97"/>
        <end position="150"/>
    </location>
</feature>
<comment type="caution">
    <text evidence="14">The sequence shown here is derived from an EMBL/GenBank/DDBJ whole genome shotgun (WGS) entry which is preliminary data.</text>
</comment>
<dbReference type="Pfam" id="PF00512">
    <property type="entry name" value="HisKA"/>
    <property type="match status" value="1"/>
</dbReference>
<dbReference type="SMART" id="SM00388">
    <property type="entry name" value="HisKA"/>
    <property type="match status" value="1"/>
</dbReference>
<feature type="transmembrane region" description="Helical" evidence="11">
    <location>
        <begin position="73"/>
        <end position="94"/>
    </location>
</feature>
<dbReference type="CDD" id="cd00082">
    <property type="entry name" value="HisKA"/>
    <property type="match status" value="1"/>
</dbReference>
<evidence type="ECO:0000256" key="4">
    <source>
        <dbReference type="ARBA" id="ARBA00022553"/>
    </source>
</evidence>
<evidence type="ECO:0000256" key="1">
    <source>
        <dbReference type="ARBA" id="ARBA00000085"/>
    </source>
</evidence>
<dbReference type="SUPFAM" id="SSF47384">
    <property type="entry name" value="Homodimeric domain of signal transducing histidine kinase"/>
    <property type="match status" value="1"/>
</dbReference>
<feature type="transmembrane region" description="Helical" evidence="11">
    <location>
        <begin position="12"/>
        <end position="32"/>
    </location>
</feature>
<evidence type="ECO:0000256" key="5">
    <source>
        <dbReference type="ARBA" id="ARBA00022679"/>
    </source>
</evidence>
<evidence type="ECO:0000256" key="10">
    <source>
        <dbReference type="ARBA" id="ARBA00023136"/>
    </source>
</evidence>
<dbReference type="CDD" id="cd06225">
    <property type="entry name" value="HAMP"/>
    <property type="match status" value="1"/>
</dbReference>
<name>A0ABS7B580_9ACTN</name>
<keyword evidence="7 14" id="KW-0418">Kinase</keyword>
<dbReference type="InterPro" id="IPR036097">
    <property type="entry name" value="HisK_dim/P_sf"/>
</dbReference>
<evidence type="ECO:0000256" key="8">
    <source>
        <dbReference type="ARBA" id="ARBA00022989"/>
    </source>
</evidence>
<dbReference type="CDD" id="cd00075">
    <property type="entry name" value="HATPase"/>
    <property type="match status" value="1"/>
</dbReference>
<dbReference type="InterPro" id="IPR003660">
    <property type="entry name" value="HAMP_dom"/>
</dbReference>
<keyword evidence="4" id="KW-0597">Phosphoprotein</keyword>
<dbReference type="SMART" id="SM00304">
    <property type="entry name" value="HAMP"/>
    <property type="match status" value="1"/>
</dbReference>
<sequence length="390" mass="41715">MRPTLRLRLTLLNGILLVGAGVILVLLAWLMVSESLHPVDELRTGSTVTLRDGRTQEAIVWQTEMVAQASREVLVKGFSALIAVGLIGVALAYLMAGRALRPLHYVTQTAQRLGEETLDQRIRYSGADDEVAELARTFDAMLDRLTAAFESQKRFVANASHELRTPLAVMRTEIDVTLSDDEADVAEYRRMAKVVRNASERANGLVDALLVLARSEAQSGRRLVRKVPADLATSVYNALSAVKAEAERLKLDVSTELAPAPVVGDPSLLDRLAGNLIENAIRYNHLLGQLWLRTESVGGQARLVVGNTGYEVEPGDVPGLFEPFQRGGWERTGSRGSGLGLSIVRAVCDAHGGTVSAVALEGGGLEVTVALPAADTTPVATATASVPRAG</sequence>
<keyword evidence="10 11" id="KW-0472">Membrane</keyword>
<evidence type="ECO:0000256" key="2">
    <source>
        <dbReference type="ARBA" id="ARBA00004236"/>
    </source>
</evidence>
<evidence type="ECO:0000256" key="6">
    <source>
        <dbReference type="ARBA" id="ARBA00022692"/>
    </source>
</evidence>
<evidence type="ECO:0000259" key="13">
    <source>
        <dbReference type="PROSITE" id="PS50885"/>
    </source>
</evidence>
<dbReference type="Gene3D" id="6.10.340.10">
    <property type="match status" value="1"/>
</dbReference>
<proteinExistence type="predicted"/>
<dbReference type="PRINTS" id="PR00344">
    <property type="entry name" value="BCTRLSENSOR"/>
</dbReference>
<dbReference type="Pfam" id="PF00672">
    <property type="entry name" value="HAMP"/>
    <property type="match status" value="1"/>
</dbReference>
<comment type="subcellular location">
    <subcellularLocation>
        <location evidence="2">Cell membrane</location>
    </subcellularLocation>
</comment>
<dbReference type="InterPro" id="IPR003661">
    <property type="entry name" value="HisK_dim/P_dom"/>
</dbReference>
<reference evidence="14 15" key="1">
    <citation type="journal article" date="2013" name="Antonie Van Leeuwenhoek">
        <title>Actinoplanes hulinensis sp. nov., a novel actinomycete isolated from soybean root (Glycine max (L.) Merr).</title>
        <authorList>
            <person name="Shen Y."/>
            <person name="Liu C."/>
            <person name="Wang X."/>
            <person name="Zhao J."/>
            <person name="Jia F."/>
            <person name="Zhang Y."/>
            <person name="Wang L."/>
            <person name="Yang D."/>
            <person name="Xiang W."/>
        </authorList>
    </citation>
    <scope>NUCLEOTIDE SEQUENCE [LARGE SCALE GENOMIC DNA]</scope>
    <source>
        <strain evidence="14 15">NEAU-M9</strain>
    </source>
</reference>
<keyword evidence="9" id="KW-0902">Two-component regulatory system</keyword>
<dbReference type="EMBL" id="JAHXZI010000010">
    <property type="protein sequence ID" value="MBW6436201.1"/>
    <property type="molecule type" value="Genomic_DNA"/>
</dbReference>
<accession>A0ABS7B580</accession>
<dbReference type="EC" id="2.7.13.3" evidence="3"/>
<organism evidence="14 15">
    <name type="scientific">Actinoplanes hulinensis</name>
    <dbReference type="NCBI Taxonomy" id="1144547"/>
    <lineage>
        <taxon>Bacteria</taxon>
        <taxon>Bacillati</taxon>
        <taxon>Actinomycetota</taxon>
        <taxon>Actinomycetes</taxon>
        <taxon>Micromonosporales</taxon>
        <taxon>Micromonosporaceae</taxon>
        <taxon>Actinoplanes</taxon>
    </lineage>
</organism>
<dbReference type="Pfam" id="PF02518">
    <property type="entry name" value="HATPase_c"/>
    <property type="match status" value="1"/>
</dbReference>
<dbReference type="SUPFAM" id="SSF55874">
    <property type="entry name" value="ATPase domain of HSP90 chaperone/DNA topoisomerase II/histidine kinase"/>
    <property type="match status" value="1"/>
</dbReference>
<evidence type="ECO:0000313" key="14">
    <source>
        <dbReference type="EMBL" id="MBW6436201.1"/>
    </source>
</evidence>
<dbReference type="InterPro" id="IPR005467">
    <property type="entry name" value="His_kinase_dom"/>
</dbReference>
<dbReference type="SMART" id="SM00387">
    <property type="entry name" value="HATPase_c"/>
    <property type="match status" value="1"/>
</dbReference>
<evidence type="ECO:0000256" key="7">
    <source>
        <dbReference type="ARBA" id="ARBA00022777"/>
    </source>
</evidence>
<keyword evidence="15" id="KW-1185">Reference proteome</keyword>
<keyword evidence="5" id="KW-0808">Transferase</keyword>
<feature type="domain" description="Histidine kinase" evidence="12">
    <location>
        <begin position="158"/>
        <end position="375"/>
    </location>
</feature>
<protein>
    <recommendedName>
        <fullName evidence="3">histidine kinase</fullName>
        <ecNumber evidence="3">2.7.13.3</ecNumber>
    </recommendedName>
</protein>
<dbReference type="GO" id="GO:0016301">
    <property type="term" value="F:kinase activity"/>
    <property type="evidence" value="ECO:0007669"/>
    <property type="project" value="UniProtKB-KW"/>
</dbReference>
<comment type="catalytic activity">
    <reaction evidence="1">
        <text>ATP + protein L-histidine = ADP + protein N-phospho-L-histidine.</text>
        <dbReference type="EC" id="2.7.13.3"/>
    </reaction>
</comment>
<keyword evidence="6 11" id="KW-0812">Transmembrane</keyword>
<keyword evidence="8 11" id="KW-1133">Transmembrane helix</keyword>
<dbReference type="InterPro" id="IPR004358">
    <property type="entry name" value="Sig_transdc_His_kin-like_C"/>
</dbReference>
<dbReference type="Gene3D" id="1.10.287.130">
    <property type="match status" value="1"/>
</dbReference>
<dbReference type="SUPFAM" id="SSF158472">
    <property type="entry name" value="HAMP domain-like"/>
    <property type="match status" value="1"/>
</dbReference>
<dbReference type="PROSITE" id="PS50885">
    <property type="entry name" value="HAMP"/>
    <property type="match status" value="1"/>
</dbReference>
<evidence type="ECO:0000256" key="9">
    <source>
        <dbReference type="ARBA" id="ARBA00023012"/>
    </source>
</evidence>
<dbReference type="InterPro" id="IPR003594">
    <property type="entry name" value="HATPase_dom"/>
</dbReference>
<dbReference type="PANTHER" id="PTHR45436">
    <property type="entry name" value="SENSOR HISTIDINE KINASE YKOH"/>
    <property type="match status" value="1"/>
</dbReference>
<evidence type="ECO:0000259" key="12">
    <source>
        <dbReference type="PROSITE" id="PS50109"/>
    </source>
</evidence>
<evidence type="ECO:0000256" key="11">
    <source>
        <dbReference type="SAM" id="Phobius"/>
    </source>
</evidence>
<dbReference type="InterPro" id="IPR050428">
    <property type="entry name" value="TCS_sensor_his_kinase"/>
</dbReference>
<dbReference type="Proteomes" id="UP001519863">
    <property type="component" value="Unassembled WGS sequence"/>
</dbReference>
<dbReference type="PANTHER" id="PTHR45436:SF5">
    <property type="entry name" value="SENSOR HISTIDINE KINASE TRCS"/>
    <property type="match status" value="1"/>
</dbReference>
<dbReference type="Gene3D" id="3.30.565.10">
    <property type="entry name" value="Histidine kinase-like ATPase, C-terminal domain"/>
    <property type="match status" value="1"/>
</dbReference>
<evidence type="ECO:0000256" key="3">
    <source>
        <dbReference type="ARBA" id="ARBA00012438"/>
    </source>
</evidence>
<evidence type="ECO:0000313" key="15">
    <source>
        <dbReference type="Proteomes" id="UP001519863"/>
    </source>
</evidence>
<gene>
    <name evidence="14" type="ORF">KZ829_20895</name>
</gene>
<dbReference type="InterPro" id="IPR036890">
    <property type="entry name" value="HATPase_C_sf"/>
</dbReference>
<dbReference type="PROSITE" id="PS50109">
    <property type="entry name" value="HIS_KIN"/>
    <property type="match status" value="1"/>
</dbReference>